<dbReference type="GO" id="GO:0008106">
    <property type="term" value="F:alcohol dehydrogenase (NADP+) activity"/>
    <property type="evidence" value="ECO:0007669"/>
    <property type="project" value="UniProtKB-EC"/>
</dbReference>
<comment type="catalytic activity">
    <reaction evidence="6">
        <text>S-nitroso-CoA + NADPH + H(+) = sulfinamide-CoA + NADP(+)</text>
        <dbReference type="Rhea" id="RHEA:78375"/>
        <dbReference type="ChEBI" id="CHEBI:15378"/>
        <dbReference type="ChEBI" id="CHEBI:57783"/>
        <dbReference type="ChEBI" id="CHEBI:58349"/>
        <dbReference type="ChEBI" id="CHEBI:145546"/>
        <dbReference type="ChEBI" id="CHEBI:145548"/>
    </reaction>
    <physiologicalReaction direction="left-to-right" evidence="6">
        <dbReference type="Rhea" id="RHEA:78376"/>
    </physiologicalReaction>
</comment>
<evidence type="ECO:0000256" key="1">
    <source>
        <dbReference type="ARBA" id="ARBA00007905"/>
    </source>
</evidence>
<organism evidence="13">
    <name type="scientific">Phallusia mammillata</name>
    <dbReference type="NCBI Taxonomy" id="59560"/>
    <lineage>
        <taxon>Eukaryota</taxon>
        <taxon>Metazoa</taxon>
        <taxon>Chordata</taxon>
        <taxon>Tunicata</taxon>
        <taxon>Ascidiacea</taxon>
        <taxon>Phlebobranchia</taxon>
        <taxon>Ascidiidae</taxon>
        <taxon>Phallusia</taxon>
    </lineage>
</organism>
<dbReference type="EMBL" id="LR782827">
    <property type="protein sequence ID" value="CAB3220819.1"/>
    <property type="molecule type" value="mRNA"/>
</dbReference>
<comment type="similarity">
    <text evidence="1">Belongs to the aldo/keto reductase family.</text>
</comment>
<dbReference type="PRINTS" id="PR00069">
    <property type="entry name" value="ALDKETRDTASE"/>
</dbReference>
<dbReference type="InterPro" id="IPR020471">
    <property type="entry name" value="AKR"/>
</dbReference>
<evidence type="ECO:0000256" key="8">
    <source>
        <dbReference type="ARBA" id="ARBA00048262"/>
    </source>
</evidence>
<dbReference type="PANTHER" id="PTHR43827:SF14">
    <property type="entry name" value="NADP-DEPENDENT OXIDOREDUCTASE DOMAIN-CONTAINING PROTEIN"/>
    <property type="match status" value="1"/>
</dbReference>
<keyword evidence="3" id="KW-0560">Oxidoreductase</keyword>
<dbReference type="InterPro" id="IPR036812">
    <property type="entry name" value="NAD(P)_OxRdtase_dom_sf"/>
</dbReference>
<dbReference type="AlphaFoldDB" id="A0A6F9D6C9"/>
<dbReference type="InterPro" id="IPR023210">
    <property type="entry name" value="NADP_OxRdtase_dom"/>
</dbReference>
<evidence type="ECO:0000256" key="9">
    <source>
        <dbReference type="PIRSR" id="PIRSR000097-1"/>
    </source>
</evidence>
<feature type="active site" description="Proton donor" evidence="9">
    <location>
        <position position="52"/>
    </location>
</feature>
<evidence type="ECO:0000256" key="10">
    <source>
        <dbReference type="PIRSR" id="PIRSR000097-2"/>
    </source>
</evidence>
<dbReference type="Gene3D" id="3.20.20.100">
    <property type="entry name" value="NADP-dependent oxidoreductase domain"/>
    <property type="match status" value="1"/>
</dbReference>
<accession>A0A6F9D6C9</accession>
<sequence length="318" mass="36226">MSNLAPLKTLCNGTTLPMLGLGTYRALGSEVYEAVKHGLKIGYRHIDTAYYYSNEDHVGKAVLDAIDELKIARDDIRVVTKLPNTCNRPSLVIPALKQSLENLNLPFVDLYLIHTPVCRTPMYEEKVSPEGKNDKDGKPMFDDIEPKEIWKEMEKCVEMGLTKSIGVSNFNSQQIQQIVDNCKIKPVTNQVEGHPYLQQDHLREFCAKHDIVLTTYRPLGGRLKPHDPDILNDKFIKELATKYGKTSAQILLRWQIEKGHIVLAKSANPKRMEDNLQIFDFSISAEDMEKMRSLEVGHRFCPYTDSKPSPQFPLHLSF</sequence>
<feature type="site" description="Lowers pKa of active site Tyr" evidence="11">
    <location>
        <position position="81"/>
    </location>
</feature>
<gene>
    <name evidence="13" type="primary">Akr1b1-003</name>
</gene>
<name>A0A6F9D6C9_9ASCI</name>
<evidence type="ECO:0000256" key="6">
    <source>
        <dbReference type="ARBA" id="ARBA00047706"/>
    </source>
</evidence>
<evidence type="ECO:0000256" key="3">
    <source>
        <dbReference type="ARBA" id="ARBA00023002"/>
    </source>
</evidence>
<dbReference type="InterPro" id="IPR018170">
    <property type="entry name" value="Aldo/ket_reductase_CS"/>
</dbReference>
<feature type="domain" description="NADP-dependent oxidoreductase" evidence="12">
    <location>
        <begin position="20"/>
        <end position="294"/>
    </location>
</feature>
<comment type="catalytic activity">
    <reaction evidence="8">
        <text>a primary alcohol + NADP(+) = an aldehyde + NADPH + H(+)</text>
        <dbReference type="Rhea" id="RHEA:15937"/>
        <dbReference type="ChEBI" id="CHEBI:15378"/>
        <dbReference type="ChEBI" id="CHEBI:15734"/>
        <dbReference type="ChEBI" id="CHEBI:17478"/>
        <dbReference type="ChEBI" id="CHEBI:57783"/>
        <dbReference type="ChEBI" id="CHEBI:58349"/>
        <dbReference type="EC" id="1.1.1.2"/>
    </reaction>
</comment>
<dbReference type="PROSITE" id="PS00798">
    <property type="entry name" value="ALDOKETO_REDUCTASE_1"/>
    <property type="match status" value="1"/>
</dbReference>
<evidence type="ECO:0000256" key="11">
    <source>
        <dbReference type="PIRSR" id="PIRSR000097-3"/>
    </source>
</evidence>
<dbReference type="PANTHER" id="PTHR43827">
    <property type="entry name" value="2,5-DIKETO-D-GLUCONIC ACID REDUCTASE"/>
    <property type="match status" value="1"/>
</dbReference>
<dbReference type="EC" id="1.1.1.2" evidence="4"/>
<protein>
    <recommendedName>
        <fullName evidence="4">alcohol dehydrogenase (NADP(+))</fullName>
        <ecNumber evidence="4">1.1.1.2</ecNumber>
    </recommendedName>
    <alternativeName>
        <fullName evidence="5">S-nitroso-CoA reductase</fullName>
    </alternativeName>
</protein>
<dbReference type="PROSITE" id="PS00062">
    <property type="entry name" value="ALDOKETO_REDUCTASE_2"/>
    <property type="match status" value="1"/>
</dbReference>
<comment type="catalytic activity">
    <reaction evidence="7">
        <text>S-nitrosoglutathione + NADPH + H(+) = S-(hydroxysulfenamide)glutathione + NADP(+)</text>
        <dbReference type="Rhea" id="RHEA:63500"/>
        <dbReference type="ChEBI" id="CHEBI:15378"/>
        <dbReference type="ChEBI" id="CHEBI:57783"/>
        <dbReference type="ChEBI" id="CHEBI:58349"/>
        <dbReference type="ChEBI" id="CHEBI:145544"/>
        <dbReference type="ChEBI" id="CHEBI:229723"/>
    </reaction>
</comment>
<evidence type="ECO:0000256" key="2">
    <source>
        <dbReference type="ARBA" id="ARBA00022857"/>
    </source>
</evidence>
<reference evidence="13" key="1">
    <citation type="submission" date="2020-04" db="EMBL/GenBank/DDBJ databases">
        <authorList>
            <person name="Neveu A P."/>
        </authorList>
    </citation>
    <scope>NUCLEOTIDE SEQUENCE</scope>
    <source>
        <tissue evidence="13">Whole embryo</tissue>
    </source>
</reference>
<evidence type="ECO:0000313" key="13">
    <source>
        <dbReference type="EMBL" id="CAB3220819.1"/>
    </source>
</evidence>
<dbReference type="FunFam" id="3.20.20.100:FF:000006">
    <property type="entry name" value="Aldo-keto reductase family 1 member A1"/>
    <property type="match status" value="1"/>
</dbReference>
<keyword evidence="2" id="KW-0521">NADP</keyword>
<feature type="binding site" evidence="10">
    <location>
        <position position="114"/>
    </location>
    <ligand>
        <name>substrate</name>
    </ligand>
</feature>
<dbReference type="PIRSF" id="PIRSF000097">
    <property type="entry name" value="AKR"/>
    <property type="match status" value="1"/>
</dbReference>
<dbReference type="Pfam" id="PF00248">
    <property type="entry name" value="Aldo_ket_red"/>
    <property type="match status" value="1"/>
</dbReference>
<evidence type="ECO:0000256" key="5">
    <source>
        <dbReference type="ARBA" id="ARBA00044808"/>
    </source>
</evidence>
<evidence type="ECO:0000259" key="12">
    <source>
        <dbReference type="Pfam" id="PF00248"/>
    </source>
</evidence>
<dbReference type="SUPFAM" id="SSF51430">
    <property type="entry name" value="NAD(P)-linked oxidoreductase"/>
    <property type="match status" value="1"/>
</dbReference>
<evidence type="ECO:0000256" key="7">
    <source>
        <dbReference type="ARBA" id="ARBA00048207"/>
    </source>
</evidence>
<evidence type="ECO:0000256" key="4">
    <source>
        <dbReference type="ARBA" id="ARBA00024074"/>
    </source>
</evidence>
<proteinExistence type="evidence at transcript level"/>